<dbReference type="PANTHER" id="PTHR45694:SF18">
    <property type="entry name" value="GLUTAREDOXIN-1-RELATED"/>
    <property type="match status" value="1"/>
</dbReference>
<dbReference type="Gene3D" id="3.40.30.10">
    <property type="entry name" value="Glutaredoxin"/>
    <property type="match status" value="1"/>
</dbReference>
<sequence length="87" mass="9821">MAKVEIYTTMLCGYCYRAKKLLEERGVSYREIDVMTDGKLREEMRARAGGRSTVPQIFIDDRHIGGCDDLYALDRAGKLMPLLTASS</sequence>
<dbReference type="GO" id="GO:0015038">
    <property type="term" value="F:glutathione disulfide oxidoreductase activity"/>
    <property type="evidence" value="ECO:0007669"/>
    <property type="project" value="UniProtKB-UniRule"/>
</dbReference>
<dbReference type="GO" id="GO:0045454">
    <property type="term" value="P:cell redox homeostasis"/>
    <property type="evidence" value="ECO:0007669"/>
    <property type="project" value="InterPro"/>
</dbReference>
<keyword evidence="5" id="KW-1015">Disulfide bond</keyword>
<organism evidence="9 10">
    <name type="scientific">Dongia mobilis</name>
    <dbReference type="NCBI Taxonomy" id="578943"/>
    <lineage>
        <taxon>Bacteria</taxon>
        <taxon>Pseudomonadati</taxon>
        <taxon>Pseudomonadota</taxon>
        <taxon>Alphaproteobacteria</taxon>
        <taxon>Rhodospirillales</taxon>
        <taxon>Dongiaceae</taxon>
        <taxon>Dongia</taxon>
    </lineage>
</organism>
<keyword evidence="10" id="KW-1185">Reference proteome</keyword>
<dbReference type="EMBL" id="SNYW01000006">
    <property type="protein sequence ID" value="TDQ84189.1"/>
    <property type="molecule type" value="Genomic_DNA"/>
</dbReference>
<dbReference type="FunFam" id="3.40.30.10:FF:000018">
    <property type="entry name" value="Glutaredoxin"/>
    <property type="match status" value="1"/>
</dbReference>
<dbReference type="CDD" id="cd03418">
    <property type="entry name" value="GRX_GRXb_1_3_like"/>
    <property type="match status" value="1"/>
</dbReference>
<dbReference type="InterPro" id="IPR002109">
    <property type="entry name" value="Glutaredoxin"/>
</dbReference>
<comment type="caution">
    <text evidence="9">The sequence shown here is derived from an EMBL/GenBank/DDBJ whole genome shotgun (WGS) entry which is preliminary data.</text>
</comment>
<evidence type="ECO:0000256" key="2">
    <source>
        <dbReference type="ARBA" id="ARBA00007787"/>
    </source>
</evidence>
<evidence type="ECO:0000313" key="9">
    <source>
        <dbReference type="EMBL" id="TDQ84189.1"/>
    </source>
</evidence>
<dbReference type="SUPFAM" id="SSF52833">
    <property type="entry name" value="Thioredoxin-like"/>
    <property type="match status" value="1"/>
</dbReference>
<feature type="domain" description="Glutaredoxin" evidence="8">
    <location>
        <begin position="4"/>
        <end position="64"/>
    </location>
</feature>
<keyword evidence="6 7" id="KW-0676">Redox-active center</keyword>
<dbReference type="AlphaFoldDB" id="A0A4R6WUU0"/>
<comment type="function">
    <text evidence="1 7">Has a glutathione-disulfide oxidoreductase activity in the presence of NADPH and glutathione reductase. Reduces low molecular weight disulfides and proteins.</text>
</comment>
<dbReference type="NCBIfam" id="TIGR02181">
    <property type="entry name" value="GRX_bact"/>
    <property type="match status" value="1"/>
</dbReference>
<dbReference type="Pfam" id="PF00462">
    <property type="entry name" value="Glutaredoxin"/>
    <property type="match status" value="1"/>
</dbReference>
<proteinExistence type="inferred from homology"/>
<evidence type="ECO:0000256" key="6">
    <source>
        <dbReference type="ARBA" id="ARBA00023284"/>
    </source>
</evidence>
<name>A0A4R6WUU0_9PROT</name>
<dbReference type="PANTHER" id="PTHR45694">
    <property type="entry name" value="GLUTAREDOXIN 2"/>
    <property type="match status" value="1"/>
</dbReference>
<dbReference type="InterPro" id="IPR014025">
    <property type="entry name" value="Glutaredoxin_subgr"/>
</dbReference>
<dbReference type="InterPro" id="IPR011900">
    <property type="entry name" value="GRX_bact"/>
</dbReference>
<dbReference type="RefSeq" id="WP_133612234.1">
    <property type="nucleotide sequence ID" value="NZ_SNYW01000006.1"/>
</dbReference>
<dbReference type="GO" id="GO:0005737">
    <property type="term" value="C:cytoplasm"/>
    <property type="evidence" value="ECO:0007669"/>
    <property type="project" value="TreeGrafter"/>
</dbReference>
<evidence type="ECO:0000259" key="8">
    <source>
        <dbReference type="Pfam" id="PF00462"/>
    </source>
</evidence>
<protein>
    <recommendedName>
        <fullName evidence="7">Glutaredoxin</fullName>
    </recommendedName>
</protein>
<dbReference type="PRINTS" id="PR00160">
    <property type="entry name" value="GLUTAREDOXIN"/>
</dbReference>
<dbReference type="Proteomes" id="UP000295783">
    <property type="component" value="Unassembled WGS sequence"/>
</dbReference>
<dbReference type="GO" id="GO:0034599">
    <property type="term" value="P:cellular response to oxidative stress"/>
    <property type="evidence" value="ECO:0007669"/>
    <property type="project" value="TreeGrafter"/>
</dbReference>
<evidence type="ECO:0000256" key="3">
    <source>
        <dbReference type="ARBA" id="ARBA00022448"/>
    </source>
</evidence>
<evidence type="ECO:0000313" key="10">
    <source>
        <dbReference type="Proteomes" id="UP000295783"/>
    </source>
</evidence>
<keyword evidence="4 7" id="KW-0249">Electron transport</keyword>
<accession>A0A4R6WUU0</accession>
<dbReference type="InterPro" id="IPR036249">
    <property type="entry name" value="Thioredoxin-like_sf"/>
</dbReference>
<dbReference type="PROSITE" id="PS51354">
    <property type="entry name" value="GLUTAREDOXIN_2"/>
    <property type="match status" value="1"/>
</dbReference>
<evidence type="ECO:0000256" key="5">
    <source>
        <dbReference type="ARBA" id="ARBA00023157"/>
    </source>
</evidence>
<keyword evidence="7" id="KW-0963">Cytoplasm</keyword>
<evidence type="ECO:0000256" key="1">
    <source>
        <dbReference type="ARBA" id="ARBA00002549"/>
    </source>
</evidence>
<reference evidence="9 10" key="1">
    <citation type="submission" date="2019-03" db="EMBL/GenBank/DDBJ databases">
        <title>Genomic Encyclopedia of Type Strains, Phase III (KMG-III): the genomes of soil and plant-associated and newly described type strains.</title>
        <authorList>
            <person name="Whitman W."/>
        </authorList>
    </citation>
    <scope>NUCLEOTIDE SEQUENCE [LARGE SCALE GENOMIC DNA]</scope>
    <source>
        <strain evidence="9 10">CGMCC 1.7660</strain>
    </source>
</reference>
<comment type="similarity">
    <text evidence="2 7">Belongs to the glutaredoxin family.</text>
</comment>
<dbReference type="OrthoDB" id="9814618at2"/>
<gene>
    <name evidence="9" type="ORF">A8950_0737</name>
</gene>
<keyword evidence="3 7" id="KW-0813">Transport</keyword>
<evidence type="ECO:0000256" key="4">
    <source>
        <dbReference type="ARBA" id="ARBA00022982"/>
    </source>
</evidence>
<evidence type="ECO:0000256" key="7">
    <source>
        <dbReference type="RuleBase" id="RU364065"/>
    </source>
</evidence>